<dbReference type="Proteomes" id="UP001164746">
    <property type="component" value="Chromosome 6"/>
</dbReference>
<feature type="compositionally biased region" description="Basic residues" evidence="4">
    <location>
        <begin position="208"/>
        <end position="235"/>
    </location>
</feature>
<feature type="region of interest" description="Disordered" evidence="4">
    <location>
        <begin position="101"/>
        <end position="154"/>
    </location>
</feature>
<evidence type="ECO:0000256" key="4">
    <source>
        <dbReference type="SAM" id="MobiDB-lite"/>
    </source>
</evidence>
<dbReference type="Pfam" id="PF16046">
    <property type="entry name" value="FAM76"/>
    <property type="match status" value="2"/>
</dbReference>
<evidence type="ECO:0000256" key="1">
    <source>
        <dbReference type="ARBA" id="ARBA00009097"/>
    </source>
</evidence>
<gene>
    <name evidence="5" type="ORF">MAR_017017</name>
</gene>
<feature type="compositionally biased region" description="Basic and acidic residues" evidence="4">
    <location>
        <begin position="186"/>
        <end position="207"/>
    </location>
</feature>
<organism evidence="5 6">
    <name type="scientific">Mya arenaria</name>
    <name type="common">Soft-shell clam</name>
    <dbReference type="NCBI Taxonomy" id="6604"/>
    <lineage>
        <taxon>Eukaryota</taxon>
        <taxon>Metazoa</taxon>
        <taxon>Spiralia</taxon>
        <taxon>Lophotrochozoa</taxon>
        <taxon>Mollusca</taxon>
        <taxon>Bivalvia</taxon>
        <taxon>Autobranchia</taxon>
        <taxon>Heteroconchia</taxon>
        <taxon>Euheterodonta</taxon>
        <taxon>Imparidentia</taxon>
        <taxon>Neoheterodontei</taxon>
        <taxon>Myida</taxon>
        <taxon>Myoidea</taxon>
        <taxon>Myidae</taxon>
        <taxon>Mya</taxon>
    </lineage>
</organism>
<keyword evidence="6" id="KW-1185">Reference proteome</keyword>
<feature type="non-terminal residue" evidence="5">
    <location>
        <position position="361"/>
    </location>
</feature>
<comment type="similarity">
    <text evidence="1">Belongs to the FAM76 family.</text>
</comment>
<keyword evidence="2 3" id="KW-0175">Coiled coil</keyword>
<feature type="compositionally biased region" description="Polar residues" evidence="4">
    <location>
        <begin position="142"/>
        <end position="154"/>
    </location>
</feature>
<dbReference type="InterPro" id="IPR032017">
    <property type="entry name" value="FAM76"/>
</dbReference>
<protein>
    <submittedName>
        <fullName evidence="5">FA76A-like protein</fullName>
    </submittedName>
</protein>
<feature type="compositionally biased region" description="Basic and acidic residues" evidence="4">
    <location>
        <begin position="119"/>
        <end position="140"/>
    </location>
</feature>
<feature type="region of interest" description="Disordered" evidence="4">
    <location>
        <begin position="186"/>
        <end position="268"/>
    </location>
</feature>
<reference evidence="5" key="1">
    <citation type="submission" date="2022-11" db="EMBL/GenBank/DDBJ databases">
        <title>Centuries of genome instability and evolution in soft-shell clam transmissible cancer (bioRxiv).</title>
        <authorList>
            <person name="Hart S.F.M."/>
            <person name="Yonemitsu M.A."/>
            <person name="Giersch R.M."/>
            <person name="Beal B.F."/>
            <person name="Arriagada G."/>
            <person name="Davis B.W."/>
            <person name="Ostrander E.A."/>
            <person name="Goff S.P."/>
            <person name="Metzger M.J."/>
        </authorList>
    </citation>
    <scope>NUCLEOTIDE SEQUENCE</scope>
    <source>
        <strain evidence="5">MELC-2E11</strain>
        <tissue evidence="5">Siphon/mantle</tissue>
    </source>
</reference>
<dbReference type="EMBL" id="CP111017">
    <property type="protein sequence ID" value="WAR07059.1"/>
    <property type="molecule type" value="Genomic_DNA"/>
</dbReference>
<evidence type="ECO:0000313" key="6">
    <source>
        <dbReference type="Proteomes" id="UP001164746"/>
    </source>
</evidence>
<dbReference type="PANTHER" id="PTHR46176:SF1">
    <property type="entry name" value="LD21662P"/>
    <property type="match status" value="1"/>
</dbReference>
<dbReference type="PANTHER" id="PTHR46176">
    <property type="entry name" value="LD21662P"/>
    <property type="match status" value="1"/>
</dbReference>
<feature type="coiled-coil region" evidence="3">
    <location>
        <begin position="269"/>
        <end position="356"/>
    </location>
</feature>
<evidence type="ECO:0000313" key="5">
    <source>
        <dbReference type="EMBL" id="WAR07059.1"/>
    </source>
</evidence>
<evidence type="ECO:0000256" key="3">
    <source>
        <dbReference type="SAM" id="Coils"/>
    </source>
</evidence>
<accession>A0ABY7ED78</accession>
<evidence type="ECO:0000256" key="2">
    <source>
        <dbReference type="ARBA" id="ARBA00023054"/>
    </source>
</evidence>
<sequence length="361" mass="41432">FQKCRNYQPVVKCTLCRDEFTPGEKGSTNNNCRYCTKNLKVYGEPAVCRFCNLTAAFVDHKCQRCTAYEKKYGTPAPCEQCKMKLMGDSCAGYALLHTSARQRQEEKKQGLRPNPSSYDKLEKISKEDSNGTPASRDKISPFESNSQSSINAQPQKDSLTMLNLSVGEKSTPPSFASSFDFLREHKEEKSNDSSDVKIKQENKEESHKHRHHHHHHHHHKKHHKRSHSPRSPSKRPRLENTDSNGLPGSLTPNKTSMLATEKSPVDPNSSEHIIAINRLQEQLNNLKKQLSMKDQQLLEKEKKMTEIKASQWENEKSLRTKLTDVTRKNLESLEILQGKNRELEKKNRDLSKQTLEVTLHH</sequence>
<feature type="non-terminal residue" evidence="5">
    <location>
        <position position="1"/>
    </location>
</feature>
<feature type="compositionally biased region" description="Polar residues" evidence="4">
    <location>
        <begin position="241"/>
        <end position="258"/>
    </location>
</feature>
<proteinExistence type="inferred from homology"/>
<name>A0ABY7ED78_MYAAR</name>